<dbReference type="EMBL" id="CP072800">
    <property type="protein sequence ID" value="QTR50538.1"/>
    <property type="molecule type" value="Genomic_DNA"/>
</dbReference>
<dbReference type="RefSeq" id="WP_210228151.1">
    <property type="nucleotide sequence ID" value="NZ_CP072800.1"/>
</dbReference>
<dbReference type="CDD" id="cd00093">
    <property type="entry name" value="HTH_XRE"/>
    <property type="match status" value="1"/>
</dbReference>
<sequence>MKTLEEKLQTLPAHRQQAIAARADALILEEMTLQALRKALTMTQEEMAARLQVNQENISRLEKRSDMKISTLQGYIEALGGKLNLTVDFPGRAPIRLQDIGAAV</sequence>
<feature type="domain" description="HTH cro/C1-type" evidence="1">
    <location>
        <begin position="33"/>
        <end position="86"/>
    </location>
</feature>
<name>A0ABX7X723_9GAMM</name>
<reference evidence="2 3" key="1">
    <citation type="submission" date="2021-04" db="EMBL/GenBank/DDBJ databases">
        <title>Genomics, taxonomy and metabolism of representatives of sulfur bacteria of the genus Thiothrix: Thiothrix fructosivorans QT, Thiothrix unzii A1T and three new species, Thiothrix subterranea sp. nov., Thiothrix litoralis sp. nov. and 'Candidatus Thiothrix anitrata' sp. nov.</title>
        <authorList>
            <person name="Ravin N.V."/>
            <person name="Smolyakov D."/>
            <person name="Rudenko T.S."/>
            <person name="Mardanov A.V."/>
            <person name="Beletsky A.V."/>
            <person name="Markov N.D."/>
            <person name="Fomenkov A.I."/>
            <person name="Roberts R.J."/>
            <person name="Karnachuk O.V."/>
            <person name="Novikov A."/>
            <person name="Grabovich M.Y."/>
        </authorList>
    </citation>
    <scope>NUCLEOTIDE SEQUENCE [LARGE SCALE GENOMIC DNA]</scope>
    <source>
        <strain evidence="2 3">A52</strain>
    </source>
</reference>
<dbReference type="SMART" id="SM00530">
    <property type="entry name" value="HTH_XRE"/>
    <property type="match status" value="1"/>
</dbReference>
<dbReference type="SUPFAM" id="SSF47413">
    <property type="entry name" value="lambda repressor-like DNA-binding domains"/>
    <property type="match status" value="1"/>
</dbReference>
<organism evidence="2 3">
    <name type="scientific">Candidatus Thiothrix anitrata</name>
    <dbReference type="NCBI Taxonomy" id="2823902"/>
    <lineage>
        <taxon>Bacteria</taxon>
        <taxon>Pseudomonadati</taxon>
        <taxon>Pseudomonadota</taxon>
        <taxon>Gammaproteobacteria</taxon>
        <taxon>Thiotrichales</taxon>
        <taxon>Thiotrichaceae</taxon>
        <taxon>Thiothrix</taxon>
    </lineage>
</organism>
<protein>
    <submittedName>
        <fullName evidence="2">Helix-turn-helix transcriptional regulator</fullName>
    </submittedName>
</protein>
<dbReference type="PROSITE" id="PS50943">
    <property type="entry name" value="HTH_CROC1"/>
    <property type="match status" value="1"/>
</dbReference>
<evidence type="ECO:0000313" key="2">
    <source>
        <dbReference type="EMBL" id="QTR50538.1"/>
    </source>
</evidence>
<dbReference type="Proteomes" id="UP000672027">
    <property type="component" value="Chromosome"/>
</dbReference>
<proteinExistence type="predicted"/>
<dbReference type="InterPro" id="IPR001387">
    <property type="entry name" value="Cro/C1-type_HTH"/>
</dbReference>
<evidence type="ECO:0000313" key="3">
    <source>
        <dbReference type="Proteomes" id="UP000672027"/>
    </source>
</evidence>
<evidence type="ECO:0000259" key="1">
    <source>
        <dbReference type="PROSITE" id="PS50943"/>
    </source>
</evidence>
<keyword evidence="3" id="KW-1185">Reference proteome</keyword>
<dbReference type="Gene3D" id="1.10.260.40">
    <property type="entry name" value="lambda repressor-like DNA-binding domains"/>
    <property type="match status" value="1"/>
</dbReference>
<accession>A0ABX7X723</accession>
<dbReference type="InterPro" id="IPR010982">
    <property type="entry name" value="Lambda_DNA-bd_dom_sf"/>
</dbReference>
<dbReference type="Pfam" id="PF01381">
    <property type="entry name" value="HTH_3"/>
    <property type="match status" value="1"/>
</dbReference>
<gene>
    <name evidence="2" type="ORF">J8380_02915</name>
</gene>